<name>A0A317K5M5_9ACTN</name>
<dbReference type="EMBL" id="QGSV01000175">
    <property type="protein sequence ID" value="PWU47818.1"/>
    <property type="molecule type" value="Genomic_DNA"/>
</dbReference>
<evidence type="ECO:0000313" key="2">
    <source>
        <dbReference type="Proteomes" id="UP000245683"/>
    </source>
</evidence>
<accession>A0A317K5M5</accession>
<dbReference type="AlphaFoldDB" id="A0A317K5M5"/>
<proteinExistence type="predicted"/>
<organism evidence="1 2">
    <name type="scientific">Micromonospora globispora</name>
    <dbReference type="NCBI Taxonomy" id="1450148"/>
    <lineage>
        <taxon>Bacteria</taxon>
        <taxon>Bacillati</taxon>
        <taxon>Actinomycetota</taxon>
        <taxon>Actinomycetes</taxon>
        <taxon>Micromonosporales</taxon>
        <taxon>Micromonosporaceae</taxon>
        <taxon>Micromonospora</taxon>
    </lineage>
</organism>
<gene>
    <name evidence="1" type="ORF">DLJ46_13525</name>
</gene>
<keyword evidence="2" id="KW-1185">Reference proteome</keyword>
<sequence>MNTIRRRPEDPVTLASAPPTRFDDAEKINAFQALIDLHDHATGHPLRPSRDEALTDLALSAAVVAWWSRWQPSMIHTALRVGAAVADIAAATGLDTDEVVHRWERWTDVQTRVVIGGRPLLDPDEVRTIRQRIGEEVNL</sequence>
<dbReference type="RefSeq" id="WP_109945021.1">
    <property type="nucleotide sequence ID" value="NZ_QGGF01000496.1"/>
</dbReference>
<reference evidence="2" key="1">
    <citation type="submission" date="2018-05" db="EMBL/GenBank/DDBJ databases">
        <title>Micromonospora globispora sp. nov. and Micromonospora rugosa sp. nov., isolated from marine sediment.</title>
        <authorList>
            <person name="Carro L."/>
            <person name="Aysel V."/>
            <person name="Cetin D."/>
            <person name="Igual J.M."/>
            <person name="Klenk H.-P."/>
            <person name="Trujillo M.E."/>
            <person name="Sahin N."/>
        </authorList>
    </citation>
    <scope>NUCLEOTIDE SEQUENCE [LARGE SCALE GENOMIC DNA]</scope>
    <source>
        <strain evidence="2">S2904</strain>
    </source>
</reference>
<protein>
    <recommendedName>
        <fullName evidence="3">DUF222 domain-containing protein</fullName>
    </recommendedName>
</protein>
<comment type="caution">
    <text evidence="1">The sequence shown here is derived from an EMBL/GenBank/DDBJ whole genome shotgun (WGS) entry which is preliminary data.</text>
</comment>
<dbReference type="OrthoDB" id="3382015at2"/>
<dbReference type="Proteomes" id="UP000245683">
    <property type="component" value="Unassembled WGS sequence"/>
</dbReference>
<evidence type="ECO:0008006" key="3">
    <source>
        <dbReference type="Google" id="ProtNLM"/>
    </source>
</evidence>
<evidence type="ECO:0000313" key="1">
    <source>
        <dbReference type="EMBL" id="PWU47818.1"/>
    </source>
</evidence>